<organism evidence="3 4">
    <name type="scientific">Trichoglossum hirsutum</name>
    <dbReference type="NCBI Taxonomy" id="265104"/>
    <lineage>
        <taxon>Eukaryota</taxon>
        <taxon>Fungi</taxon>
        <taxon>Dikarya</taxon>
        <taxon>Ascomycota</taxon>
        <taxon>Pezizomycotina</taxon>
        <taxon>Geoglossomycetes</taxon>
        <taxon>Geoglossales</taxon>
        <taxon>Geoglossaceae</taxon>
        <taxon>Trichoglossum</taxon>
    </lineage>
</organism>
<feature type="compositionally biased region" description="Polar residues" evidence="1">
    <location>
        <begin position="875"/>
        <end position="901"/>
    </location>
</feature>
<evidence type="ECO:0000313" key="3">
    <source>
        <dbReference type="EMBL" id="KAH0563472.1"/>
    </source>
</evidence>
<evidence type="ECO:0000256" key="1">
    <source>
        <dbReference type="SAM" id="MobiDB-lite"/>
    </source>
</evidence>
<dbReference type="PANTHER" id="PTHR12436:SF3">
    <property type="entry name" value="GERMINAL-CENTER ASSOCIATED NUCLEAR PROTEIN"/>
    <property type="match status" value="1"/>
</dbReference>
<comment type="caution">
    <text evidence="3">The sequence shown here is derived from an EMBL/GenBank/DDBJ whole genome shotgun (WGS) entry which is preliminary data.</text>
</comment>
<feature type="compositionally biased region" description="Polar residues" evidence="1">
    <location>
        <begin position="659"/>
        <end position="688"/>
    </location>
</feature>
<dbReference type="Proteomes" id="UP000750711">
    <property type="component" value="Unassembled WGS sequence"/>
</dbReference>
<evidence type="ECO:0000313" key="4">
    <source>
        <dbReference type="Proteomes" id="UP000750711"/>
    </source>
</evidence>
<name>A0A9P8LFP3_9PEZI</name>
<accession>A0A9P8LFP3</accession>
<feature type="region of interest" description="Disordered" evidence="1">
    <location>
        <begin position="1"/>
        <end position="79"/>
    </location>
</feature>
<feature type="compositionally biased region" description="Polar residues" evidence="1">
    <location>
        <begin position="853"/>
        <end position="868"/>
    </location>
</feature>
<feature type="region of interest" description="Disordered" evidence="1">
    <location>
        <begin position="1468"/>
        <end position="1526"/>
    </location>
</feature>
<dbReference type="PANTHER" id="PTHR12436">
    <property type="entry name" value="80 KDA MCM3-ASSOCIATED PROTEIN"/>
    <property type="match status" value="1"/>
</dbReference>
<feature type="region of interest" description="Disordered" evidence="1">
    <location>
        <begin position="1419"/>
        <end position="1449"/>
    </location>
</feature>
<feature type="compositionally biased region" description="Polar residues" evidence="1">
    <location>
        <begin position="638"/>
        <end position="649"/>
    </location>
</feature>
<feature type="compositionally biased region" description="Polar residues" evidence="1">
    <location>
        <begin position="1375"/>
        <end position="1385"/>
    </location>
</feature>
<feature type="region of interest" description="Disordered" evidence="1">
    <location>
        <begin position="830"/>
        <end position="1006"/>
    </location>
</feature>
<feature type="domain" description="SAC3/GANP/THP3 conserved" evidence="2">
    <location>
        <begin position="124"/>
        <end position="440"/>
    </location>
</feature>
<dbReference type="Pfam" id="PF03399">
    <property type="entry name" value="SAC3_GANP"/>
    <property type="match status" value="1"/>
</dbReference>
<dbReference type="GO" id="GO:0005737">
    <property type="term" value="C:cytoplasm"/>
    <property type="evidence" value="ECO:0007669"/>
    <property type="project" value="TreeGrafter"/>
</dbReference>
<feature type="compositionally biased region" description="Polar residues" evidence="1">
    <location>
        <begin position="969"/>
        <end position="990"/>
    </location>
</feature>
<evidence type="ECO:0000259" key="2">
    <source>
        <dbReference type="Pfam" id="PF03399"/>
    </source>
</evidence>
<proteinExistence type="predicted"/>
<feature type="region of interest" description="Disordered" evidence="1">
    <location>
        <begin position="525"/>
        <end position="576"/>
    </location>
</feature>
<feature type="region of interest" description="Disordered" evidence="1">
    <location>
        <begin position="1353"/>
        <end position="1393"/>
    </location>
</feature>
<protein>
    <recommendedName>
        <fullName evidence="2">SAC3/GANP/THP3 conserved domain-containing protein</fullName>
    </recommendedName>
</protein>
<feature type="compositionally biased region" description="Polar residues" evidence="1">
    <location>
        <begin position="940"/>
        <end position="958"/>
    </location>
</feature>
<keyword evidence="4" id="KW-1185">Reference proteome</keyword>
<dbReference type="GO" id="GO:0006406">
    <property type="term" value="P:mRNA export from nucleus"/>
    <property type="evidence" value="ECO:0007669"/>
    <property type="project" value="TreeGrafter"/>
</dbReference>
<dbReference type="Gene3D" id="1.25.40.990">
    <property type="match status" value="1"/>
</dbReference>
<feature type="compositionally biased region" description="Low complexity" evidence="1">
    <location>
        <begin position="1499"/>
        <end position="1518"/>
    </location>
</feature>
<feature type="region of interest" description="Disordered" evidence="1">
    <location>
        <begin position="759"/>
        <end position="789"/>
    </location>
</feature>
<feature type="compositionally biased region" description="Basic and acidic residues" evidence="1">
    <location>
        <begin position="15"/>
        <end position="24"/>
    </location>
</feature>
<sequence length="1644" mass="180506">MPPLRGGRRGGGNSRTRDDGHGRENGPASGIGGGRDVANWGAKKINGQSSKRWKRSENSSGGEDIAPQQASRGHQETPEVLYQKLKTRRVAERREAINQGLMDDPDVRRKLKDAITFRGTCMGMCPEFEKVERVVQRAVDICEKQPPDTSGKPVPERMVKEYRRSAAGNDAPLPSDVRPPLALQKTLNYLIDEILGGPLPLAKTNKFLWSRTRSIRQDFTFQNVGKSKNIHIAVDCFERICRMHILSLHQLSHPDIDSGDFSHQQEQEQFFKSLTSIMHFYEDCRFQGVKCKNEAEFCAIYIIAYVQIPDIEKEAQEWPLEIFNHPRVQTALEMHAAWQNIHDARGPLEKVSPPVTPDIAQNSFGTFWSLIRSSKVSYTMACVAEMHFNRLRRMALSAIVTSCKVRNVVDDWILSDLMQFLGFDDEDQVQSFCEKFGMHTREREDGDTFLVLDSPPEDPSPWPAQIFSESLVEFKRHNRTYPAIAHGYTVRQARERGLIKRPMPNPVAPQSAVAPLKAETLFVSDGEEDEFEQEPKPSTASLTQSASSTSSLNGLFGDPSSKAEGPPNAFSGSATSAFSDHNGSFKPGSFGQAPFASTNTSSSFGKPSGILNESAVSTFGTSSGMSGAGSFGKPSVVLNGNNSTGSTKPSGVVPDTPMNPFQTSSPRTQPFSSFISMASNPTNSSTNVPRDFVSIHPRASVLDGASSVPSPITFDTGGVPKTQQPTFDFKLASSASTSTNQALNVPTALSSQEPFPRTLVSSSAHLPSNPASVRPDSSDTLDAPPPRAETSYGGFIIDEVSSPIASSIPTSTMSPSFNFTANQRLLSSAALSQVRREPTDVQMKSHFPLASTMPEQSVLSQSQNQTPPSERAGLQQISSTLPAQPTLAWPQTESATAQQKSLPPFSSTPTPAQSASPQPQVGTPSPQKPPPAFQFHPPVSANTSLLQPSAKPSMSPALSASKPDPILKQVSTKASTGTPGHNSSGITTLQAPPRSETSDLASQTPLGKVQSIKEISDDLSDWFLWGKGGIYDQFFEHIFPSIEASARRQVEDETSVLEADKFRRQTLMRRYFYRWKELAYLNSVRRRGRERRARGRAANNPQELIWTPVQYRPRTNTSTEEALARAIEAKRVIYKPVPLVSIFEGPVRQALSQARVTKGRWALFAVNSDTKSDYWWQNKFGLYNGEDTDTGLVLNSSLNGLTFTAFSRATSLDLFLDIGCVIFGCSVDFSLSNAERFEKDRESLHRTMRYICSKSRYPNIALLVICYRSPLDTTDLSFSDVDIGRCAKKGRLDRVLASCNALDFRSLPSNVIGRNLVIVDSKDDLDFTLCVAPLAELVLPTISPDLAKLRASEAPQPHALGKQRSRHRTDKLLTNGATNGTTPVSTRRDVDEHLATQSGSYSVIERRLVKREGNALADADSPLAKSRKVERRLSTPSSRRDSLPSDFRSGSILDDDLLAKWKRLRQEVESPRPVEATVARLQRSRTVGNARISEGQQTSPKSTSSRGSSLQSGSWSQLHRGGRDKTNTDYFRLKARGIEKSPGGSVVPAAVRALPKKRSYATAYDDADPLQRPAQKKVQVKENVAQDASTTVVSIAGGSDEEDEELFAEARKIMGTIAEGIEFYREETRRVMSRSDSGGEALSV</sequence>
<dbReference type="InterPro" id="IPR005062">
    <property type="entry name" value="SAC3/GANP/THP3_conserved"/>
</dbReference>
<gene>
    <name evidence="3" type="ORF">GP486_001956</name>
</gene>
<dbReference type="InterPro" id="IPR045107">
    <property type="entry name" value="SAC3/GANP/THP3"/>
</dbReference>
<feature type="compositionally biased region" description="Polar residues" evidence="1">
    <location>
        <begin position="759"/>
        <end position="771"/>
    </location>
</feature>
<dbReference type="GO" id="GO:0070390">
    <property type="term" value="C:transcription export complex 2"/>
    <property type="evidence" value="ECO:0007669"/>
    <property type="project" value="TreeGrafter"/>
</dbReference>
<feature type="region of interest" description="Disordered" evidence="1">
    <location>
        <begin position="636"/>
        <end position="690"/>
    </location>
</feature>
<feature type="compositionally biased region" description="Low complexity" evidence="1">
    <location>
        <begin position="903"/>
        <end position="920"/>
    </location>
</feature>
<reference evidence="3" key="1">
    <citation type="submission" date="2021-03" db="EMBL/GenBank/DDBJ databases">
        <title>Comparative genomics and phylogenomic investigation of the class Geoglossomycetes provide insights into ecological specialization and systematics.</title>
        <authorList>
            <person name="Melie T."/>
            <person name="Pirro S."/>
            <person name="Miller A.N."/>
            <person name="Quandt A."/>
        </authorList>
    </citation>
    <scope>NUCLEOTIDE SEQUENCE</scope>
    <source>
        <strain evidence="3">CAQ_001_2017</strain>
    </source>
</reference>
<dbReference type="EMBL" id="JAGHQM010000198">
    <property type="protein sequence ID" value="KAH0563472.1"/>
    <property type="molecule type" value="Genomic_DNA"/>
</dbReference>
<feature type="compositionally biased region" description="Low complexity" evidence="1">
    <location>
        <begin position="538"/>
        <end position="552"/>
    </location>
</feature>